<evidence type="ECO:0000256" key="15">
    <source>
        <dbReference type="RuleBase" id="RU004430"/>
    </source>
</evidence>
<dbReference type="Pfam" id="PF00499">
    <property type="entry name" value="Oxidored_q3"/>
    <property type="match status" value="1"/>
</dbReference>
<evidence type="ECO:0000313" key="17">
    <source>
        <dbReference type="EMBL" id="ADY86067.1"/>
    </source>
</evidence>
<feature type="transmembrane region" description="Helical" evidence="15">
    <location>
        <begin position="131"/>
        <end position="157"/>
    </location>
</feature>
<feature type="signal peptide" evidence="16">
    <location>
        <begin position="1"/>
        <end position="21"/>
    </location>
</feature>
<name>K9JWY3_9SAUR</name>
<dbReference type="EMBL" id="HQ896027">
    <property type="protein sequence ID" value="ADY86067.1"/>
    <property type="molecule type" value="Genomic_DNA"/>
</dbReference>
<keyword evidence="5 15" id="KW-0813">Transport</keyword>
<dbReference type="PANTHER" id="PTHR11435:SF1">
    <property type="entry name" value="NADH-UBIQUINONE OXIDOREDUCTASE CHAIN 6"/>
    <property type="match status" value="1"/>
</dbReference>
<keyword evidence="7 15" id="KW-0812">Transmembrane</keyword>
<keyword evidence="6 15" id="KW-0679">Respiratory chain</keyword>
<keyword evidence="15" id="KW-0830">Ubiquinone</keyword>
<evidence type="ECO:0000256" key="7">
    <source>
        <dbReference type="ARBA" id="ARBA00022692"/>
    </source>
</evidence>
<protein>
    <recommendedName>
        <fullName evidence="4 15">NADH-ubiquinone oxidoreductase chain 6</fullName>
        <ecNumber evidence="3 15">7.1.1.2</ecNumber>
    </recommendedName>
</protein>
<evidence type="ECO:0000256" key="9">
    <source>
        <dbReference type="ARBA" id="ARBA00022982"/>
    </source>
</evidence>
<comment type="subcellular location">
    <subcellularLocation>
        <location evidence="1 15">Mitochondrion membrane</location>
        <topology evidence="1 15">Multi-pass membrane protein</topology>
    </subcellularLocation>
</comment>
<dbReference type="InterPro" id="IPR001457">
    <property type="entry name" value="NADH_UbQ/plastoQ_OxRdtase_su6"/>
</dbReference>
<evidence type="ECO:0000256" key="14">
    <source>
        <dbReference type="ARBA" id="ARBA00049551"/>
    </source>
</evidence>
<evidence type="ECO:0000256" key="12">
    <source>
        <dbReference type="ARBA" id="ARBA00023128"/>
    </source>
</evidence>
<evidence type="ECO:0000256" key="13">
    <source>
        <dbReference type="ARBA" id="ARBA00023136"/>
    </source>
</evidence>
<evidence type="ECO:0000256" key="3">
    <source>
        <dbReference type="ARBA" id="ARBA00012944"/>
    </source>
</evidence>
<evidence type="ECO:0000256" key="11">
    <source>
        <dbReference type="ARBA" id="ARBA00023027"/>
    </source>
</evidence>
<comment type="similarity">
    <text evidence="2 15">Belongs to the complex I subunit 6 family.</text>
</comment>
<feature type="transmembrane region" description="Helical" evidence="15">
    <location>
        <begin position="51"/>
        <end position="75"/>
    </location>
</feature>
<keyword evidence="11 15" id="KW-0520">NAD</keyword>
<evidence type="ECO:0000256" key="8">
    <source>
        <dbReference type="ARBA" id="ARBA00022967"/>
    </source>
</evidence>
<comment type="catalytic activity">
    <reaction evidence="14 15">
        <text>a ubiquinone + NADH + 5 H(+)(in) = a ubiquinol + NAD(+) + 4 H(+)(out)</text>
        <dbReference type="Rhea" id="RHEA:29091"/>
        <dbReference type="Rhea" id="RHEA-COMP:9565"/>
        <dbReference type="Rhea" id="RHEA-COMP:9566"/>
        <dbReference type="ChEBI" id="CHEBI:15378"/>
        <dbReference type="ChEBI" id="CHEBI:16389"/>
        <dbReference type="ChEBI" id="CHEBI:17976"/>
        <dbReference type="ChEBI" id="CHEBI:57540"/>
        <dbReference type="ChEBI" id="CHEBI:57945"/>
        <dbReference type="EC" id="7.1.1.2"/>
    </reaction>
</comment>
<gene>
    <name evidence="17" type="primary">NADH6</name>
</gene>
<keyword evidence="9 15" id="KW-0249">Electron transport</keyword>
<reference evidence="17" key="1">
    <citation type="journal article" date="2014" name="Mitochondrial DNA">
        <title>Complete mitochondrial genome of the San Lucan gecko, Phyllodactylus unctus (Sauria, Gekkota, Phyllodactylidae), in comparison with Tarentola mauritanica.</title>
        <authorList>
            <person name="Yan J."/>
            <person name="Tian C."/>
            <person name="Lv L."/>
            <person name="Bauer A.M."/>
            <person name="Zhou K."/>
        </authorList>
    </citation>
    <scope>NUCLEOTIDE SEQUENCE</scope>
    <source>
        <strain evidence="17">HMY-01</strain>
    </source>
</reference>
<evidence type="ECO:0000256" key="4">
    <source>
        <dbReference type="ARBA" id="ARBA00021095"/>
    </source>
</evidence>
<evidence type="ECO:0000256" key="2">
    <source>
        <dbReference type="ARBA" id="ARBA00005698"/>
    </source>
</evidence>
<keyword evidence="12 15" id="KW-0496">Mitochondrion</keyword>
<dbReference type="GO" id="GO:0008137">
    <property type="term" value="F:NADH dehydrogenase (ubiquinone) activity"/>
    <property type="evidence" value="ECO:0007669"/>
    <property type="project" value="UniProtKB-UniRule"/>
</dbReference>
<dbReference type="InterPro" id="IPR050269">
    <property type="entry name" value="ComplexI_Subunit6"/>
</dbReference>
<feature type="transmembrane region" description="Helical" evidence="15">
    <location>
        <begin position="87"/>
        <end position="105"/>
    </location>
</feature>
<feature type="chain" id="PRO_5003931961" description="NADH-ubiquinone oxidoreductase chain 6" evidence="16">
    <location>
        <begin position="22"/>
        <end position="171"/>
    </location>
</feature>
<keyword evidence="16" id="KW-0732">Signal</keyword>
<proteinExistence type="inferred from homology"/>
<dbReference type="GO" id="GO:0031966">
    <property type="term" value="C:mitochondrial membrane"/>
    <property type="evidence" value="ECO:0007669"/>
    <property type="project" value="UniProtKB-SubCell"/>
</dbReference>
<keyword evidence="8 15" id="KW-1278">Translocase</keyword>
<dbReference type="PANTHER" id="PTHR11435">
    <property type="entry name" value="NADH UBIQUINONE OXIDOREDUCTASE SUBUNIT ND6"/>
    <property type="match status" value="1"/>
</dbReference>
<comment type="function">
    <text evidence="15">Core subunit of the mitochondrial membrane respiratory chain NADH dehydrogenase (Complex I) which catalyzes electron transfer from NADH through the respiratory chain, using ubiquinone as an electron acceptor. Essential for the catalytic activity and assembly of complex I.</text>
</comment>
<dbReference type="Gene3D" id="1.20.120.1200">
    <property type="entry name" value="NADH-ubiquinone/plastoquinone oxidoreductase chain 6, subunit NuoJ"/>
    <property type="match status" value="1"/>
</dbReference>
<dbReference type="InterPro" id="IPR042106">
    <property type="entry name" value="Nuo/plastoQ_OxRdtase_6_NuoJ"/>
</dbReference>
<dbReference type="EC" id="7.1.1.2" evidence="3 15"/>
<dbReference type="AlphaFoldDB" id="K9JWY3"/>
<evidence type="ECO:0000256" key="16">
    <source>
        <dbReference type="SAM" id="SignalP"/>
    </source>
</evidence>
<sequence>MSFFVFFLALCLLGGFVGVAANPAPVFGVIGLVVGAFVGGSLLMSQGGSFVGLILLLIYLGGLLVVFAFSVALAVESYPRGWGDWSVLVYVVGYWGAILLAGGSVELEGGWGLVGVDSGGMFMDRTDFSGIALLYTLGGMFLLACGGGLFLGLFVVLELTRGGTYGALRVP</sequence>
<organism evidence="17">
    <name type="scientific">Phyllodactylus unctus</name>
    <name type="common">San Lucan gecko</name>
    <dbReference type="NCBI Taxonomy" id="611294"/>
    <lineage>
        <taxon>Eukaryota</taxon>
        <taxon>Metazoa</taxon>
        <taxon>Chordata</taxon>
        <taxon>Craniata</taxon>
        <taxon>Vertebrata</taxon>
        <taxon>Euteleostomi</taxon>
        <taxon>Lepidosauria</taxon>
        <taxon>Squamata</taxon>
        <taxon>Bifurcata</taxon>
        <taxon>Gekkota</taxon>
        <taxon>Phyllodactylidae</taxon>
        <taxon>Phyllodactylus</taxon>
    </lineage>
</organism>
<evidence type="ECO:0000256" key="1">
    <source>
        <dbReference type="ARBA" id="ARBA00004225"/>
    </source>
</evidence>
<evidence type="ECO:0000256" key="10">
    <source>
        <dbReference type="ARBA" id="ARBA00022989"/>
    </source>
</evidence>
<accession>K9JWY3</accession>
<evidence type="ECO:0000256" key="6">
    <source>
        <dbReference type="ARBA" id="ARBA00022660"/>
    </source>
</evidence>
<geneLocation type="mitochondrion" evidence="17"/>
<keyword evidence="13 15" id="KW-0472">Membrane</keyword>
<keyword evidence="10 15" id="KW-1133">Transmembrane helix</keyword>
<evidence type="ECO:0000256" key="5">
    <source>
        <dbReference type="ARBA" id="ARBA00022448"/>
    </source>
</evidence>